<dbReference type="AlphaFoldDB" id="A0A0N0U904"/>
<evidence type="ECO:0000313" key="2">
    <source>
        <dbReference type="Proteomes" id="UP000037729"/>
    </source>
</evidence>
<accession>A0A0N0U904</accession>
<dbReference type="EMBL" id="LIUF01000014">
    <property type="protein sequence ID" value="KOX91333.1"/>
    <property type="molecule type" value="Genomic_DNA"/>
</dbReference>
<evidence type="ECO:0000313" key="1">
    <source>
        <dbReference type="EMBL" id="KOX91333.1"/>
    </source>
</evidence>
<dbReference type="OrthoDB" id="220403at2157"/>
<proteinExistence type="predicted"/>
<dbReference type="SUPFAM" id="SSF51905">
    <property type="entry name" value="FAD/NAD(P)-binding domain"/>
    <property type="match status" value="1"/>
</dbReference>
<dbReference type="PATRIC" id="fig|1705562.3.peg.28"/>
<dbReference type="Proteomes" id="UP000037729">
    <property type="component" value="Unassembled WGS sequence"/>
</dbReference>
<name>A0A0N0U904_9EURY</name>
<gene>
    <name evidence="1" type="ORF">AMS69_19390</name>
</gene>
<evidence type="ECO:0008006" key="3">
    <source>
        <dbReference type="Google" id="ProtNLM"/>
    </source>
</evidence>
<comment type="caution">
    <text evidence="1">The sequence shown here is derived from an EMBL/GenBank/DDBJ whole genome shotgun (WGS) entry which is preliminary data.</text>
</comment>
<dbReference type="Gene3D" id="3.50.50.60">
    <property type="entry name" value="FAD/NAD(P)-binding domain"/>
    <property type="match status" value="1"/>
</dbReference>
<keyword evidence="2" id="KW-1185">Reference proteome</keyword>
<dbReference type="PANTHER" id="PTHR42685:SF22">
    <property type="entry name" value="CONDITIONED MEDIUM FACTOR RECEPTOR 1"/>
    <property type="match status" value="1"/>
</dbReference>
<protein>
    <recommendedName>
        <fullName evidence="3">Dehydrogenase</fullName>
    </recommendedName>
</protein>
<dbReference type="STRING" id="1705562.AMS69_19390"/>
<organism evidence="1 2">
    <name type="scientific">Haloarcula rubripromontorii</name>
    <dbReference type="NCBI Taxonomy" id="1705562"/>
    <lineage>
        <taxon>Archaea</taxon>
        <taxon>Methanobacteriati</taxon>
        <taxon>Methanobacteriota</taxon>
        <taxon>Stenosarchaea group</taxon>
        <taxon>Halobacteria</taxon>
        <taxon>Halobacteriales</taxon>
        <taxon>Haloarculaceae</taxon>
        <taxon>Haloarcula</taxon>
    </lineage>
</organism>
<dbReference type="PANTHER" id="PTHR42685">
    <property type="entry name" value="GERANYLGERANYL DIPHOSPHATE REDUCTASE"/>
    <property type="match status" value="1"/>
</dbReference>
<sequence>MFEIATAKGYGMRISIVGGGFAGLAAAQVAEEVTSDVQLYDKGAYSGDRRGAWGEMVWDYSKLPLDRHVPGYVREANTGIFVGSNGKTTVTVPDGVILNRGELEKHWAGTLERTEIVENADVDEAEFRRLSSESDLLIDATGQFPISRRFTSLSYDVACPTLSGRIEADFSHLYPEPRALAYENYFLWIVPQSPEEATVGLGCREDKPPAELYEDMRQLLAEIDIEPPERESLYGGTDVSNGLRSLSHCSYELNDCTVHIAGDAIGLANSLTGFGMIHAAQSGRAAVRSFLQGESYKRRLLCQNFWTKAVTGVASPIHHTIGLDGIAQLAKSDIEYQEAFEPQQPADILGAVRTFI</sequence>
<dbReference type="InterPro" id="IPR050407">
    <property type="entry name" value="Geranylgeranyl_reductase"/>
</dbReference>
<dbReference type="InterPro" id="IPR036188">
    <property type="entry name" value="FAD/NAD-bd_sf"/>
</dbReference>
<reference evidence="1 2" key="1">
    <citation type="submission" date="2015-08" db="EMBL/GenBank/DDBJ databases">
        <title>Genomes of Isolates from Cabo Rojo, PR.</title>
        <authorList>
            <person name="Sanchez-Nieves R.L."/>
            <person name="Montalvo-Rodriguez R."/>
        </authorList>
    </citation>
    <scope>NUCLEOTIDE SEQUENCE [LARGE SCALE GENOMIC DNA]</scope>
    <source>
        <strain evidence="1 2">SL3</strain>
    </source>
</reference>